<keyword evidence="2" id="KW-1185">Reference proteome</keyword>
<dbReference type="AlphaFoldDB" id="A0A397S3E8"/>
<accession>A0A397S3E8</accession>
<sequence length="159" mass="19480">MQRQKWKVRNISYVEKLLNITEKYKIFWRLKELVKDNKKNNKNEGKNIEGKKGEWLWLKVNRKMLLNIEEGEIDWEKTFEYIINKEEGGSRNYKHIMNWKKGMMKCLNKDVKDVDKKKKDWIHIWSCGKNDPKIYDLIEEVIDIQIKEMEADNQKEMER</sequence>
<dbReference type="EMBL" id="QKYT01000955">
    <property type="protein sequence ID" value="RIA80498.1"/>
    <property type="molecule type" value="Genomic_DNA"/>
</dbReference>
<protein>
    <submittedName>
        <fullName evidence="1">Uncharacterized protein</fullName>
    </submittedName>
</protein>
<reference evidence="1 2" key="1">
    <citation type="submission" date="2018-06" db="EMBL/GenBank/DDBJ databases">
        <title>Comparative genomics reveals the genomic features of Rhizophagus irregularis, R. cerebriforme, R. diaphanum and Gigaspora rosea, and their symbiotic lifestyle signature.</title>
        <authorList>
            <person name="Morin E."/>
            <person name="San Clemente H."/>
            <person name="Chen E.C.H."/>
            <person name="De La Providencia I."/>
            <person name="Hainaut M."/>
            <person name="Kuo A."/>
            <person name="Kohler A."/>
            <person name="Murat C."/>
            <person name="Tang N."/>
            <person name="Roy S."/>
            <person name="Loubradou J."/>
            <person name="Henrissat B."/>
            <person name="Grigoriev I.V."/>
            <person name="Corradi N."/>
            <person name="Roux C."/>
            <person name="Martin F.M."/>
        </authorList>
    </citation>
    <scope>NUCLEOTIDE SEQUENCE [LARGE SCALE GENOMIC DNA]</scope>
    <source>
        <strain evidence="1 2">DAOM 227022</strain>
    </source>
</reference>
<organism evidence="1 2">
    <name type="scientific">Glomus cerebriforme</name>
    <dbReference type="NCBI Taxonomy" id="658196"/>
    <lineage>
        <taxon>Eukaryota</taxon>
        <taxon>Fungi</taxon>
        <taxon>Fungi incertae sedis</taxon>
        <taxon>Mucoromycota</taxon>
        <taxon>Glomeromycotina</taxon>
        <taxon>Glomeromycetes</taxon>
        <taxon>Glomerales</taxon>
        <taxon>Glomeraceae</taxon>
        <taxon>Glomus</taxon>
    </lineage>
</organism>
<gene>
    <name evidence="1" type="ORF">C1645_838592</name>
</gene>
<comment type="caution">
    <text evidence="1">The sequence shown here is derived from an EMBL/GenBank/DDBJ whole genome shotgun (WGS) entry which is preliminary data.</text>
</comment>
<dbReference type="Proteomes" id="UP000265703">
    <property type="component" value="Unassembled WGS sequence"/>
</dbReference>
<evidence type="ECO:0000313" key="1">
    <source>
        <dbReference type="EMBL" id="RIA80498.1"/>
    </source>
</evidence>
<name>A0A397S3E8_9GLOM</name>
<evidence type="ECO:0000313" key="2">
    <source>
        <dbReference type="Proteomes" id="UP000265703"/>
    </source>
</evidence>
<proteinExistence type="predicted"/>